<name>A0A8S1H2G6_9PELO</name>
<feature type="compositionally biased region" description="Acidic residues" evidence="9">
    <location>
        <begin position="130"/>
        <end position="139"/>
    </location>
</feature>
<evidence type="ECO:0000256" key="7">
    <source>
        <dbReference type="PROSITE-ProRule" id="PRU10141"/>
    </source>
</evidence>
<feature type="region of interest" description="Disordered" evidence="9">
    <location>
        <begin position="494"/>
        <end position="517"/>
    </location>
</feature>
<dbReference type="SMART" id="SM00219">
    <property type="entry name" value="TyrKc"/>
    <property type="match status" value="1"/>
</dbReference>
<dbReference type="PRINTS" id="PR00109">
    <property type="entry name" value="TYRKINASE"/>
</dbReference>
<evidence type="ECO:0000313" key="12">
    <source>
        <dbReference type="Proteomes" id="UP000835052"/>
    </source>
</evidence>
<dbReference type="AlphaFoldDB" id="A0A8S1H2G6"/>
<evidence type="ECO:0000256" key="8">
    <source>
        <dbReference type="RuleBase" id="RU362096"/>
    </source>
</evidence>
<evidence type="ECO:0000256" key="1">
    <source>
        <dbReference type="ARBA" id="ARBA00022679"/>
    </source>
</evidence>
<evidence type="ECO:0000256" key="9">
    <source>
        <dbReference type="SAM" id="MobiDB-lite"/>
    </source>
</evidence>
<evidence type="ECO:0000256" key="4">
    <source>
        <dbReference type="ARBA" id="ARBA00022840"/>
    </source>
</evidence>
<evidence type="ECO:0000313" key="11">
    <source>
        <dbReference type="EMBL" id="CAD6189473.1"/>
    </source>
</evidence>
<dbReference type="EC" id="2.7.10.2" evidence="8"/>
<dbReference type="PANTHER" id="PTHR24418">
    <property type="entry name" value="TYROSINE-PROTEIN KINASE"/>
    <property type="match status" value="1"/>
</dbReference>
<comment type="caution">
    <text evidence="11">The sequence shown here is derived from an EMBL/GenBank/DDBJ whole genome shotgun (WGS) entry which is preliminary data.</text>
</comment>
<dbReference type="SUPFAM" id="SSF55550">
    <property type="entry name" value="SH2 domain"/>
    <property type="match status" value="1"/>
</dbReference>
<dbReference type="Gene3D" id="3.30.505.10">
    <property type="entry name" value="SH2 domain"/>
    <property type="match status" value="1"/>
</dbReference>
<dbReference type="Gene3D" id="1.10.510.10">
    <property type="entry name" value="Transferase(Phosphotransferase) domain 1"/>
    <property type="match status" value="1"/>
</dbReference>
<proteinExistence type="inferred from homology"/>
<gene>
    <name evidence="11" type="ORF">CAUJ_LOCUS5392</name>
</gene>
<dbReference type="GO" id="GO:0004715">
    <property type="term" value="F:non-membrane spanning protein tyrosine kinase activity"/>
    <property type="evidence" value="ECO:0007669"/>
    <property type="project" value="UniProtKB-EC"/>
</dbReference>
<evidence type="ECO:0000256" key="6">
    <source>
        <dbReference type="ARBA" id="ARBA00051245"/>
    </source>
</evidence>
<dbReference type="EMBL" id="CAJGYM010000011">
    <property type="protein sequence ID" value="CAD6189473.1"/>
    <property type="molecule type" value="Genomic_DNA"/>
</dbReference>
<organism evidence="11 12">
    <name type="scientific">Caenorhabditis auriculariae</name>
    <dbReference type="NCBI Taxonomy" id="2777116"/>
    <lineage>
        <taxon>Eukaryota</taxon>
        <taxon>Metazoa</taxon>
        <taxon>Ecdysozoa</taxon>
        <taxon>Nematoda</taxon>
        <taxon>Chromadorea</taxon>
        <taxon>Rhabditida</taxon>
        <taxon>Rhabditina</taxon>
        <taxon>Rhabditomorpha</taxon>
        <taxon>Rhabditoidea</taxon>
        <taxon>Rhabditidae</taxon>
        <taxon>Peloderinae</taxon>
        <taxon>Caenorhabditis</taxon>
    </lineage>
</organism>
<dbReference type="Pfam" id="PF07714">
    <property type="entry name" value="PK_Tyr_Ser-Thr"/>
    <property type="match status" value="1"/>
</dbReference>
<dbReference type="PROSITE" id="PS00109">
    <property type="entry name" value="PROTEIN_KINASE_TYR"/>
    <property type="match status" value="1"/>
</dbReference>
<keyword evidence="4 7" id="KW-0067">ATP-binding</keyword>
<protein>
    <recommendedName>
        <fullName evidence="8">Tyrosine-protein kinase</fullName>
        <ecNumber evidence="8">2.7.10.2</ecNumber>
    </recommendedName>
</protein>
<dbReference type="Proteomes" id="UP000835052">
    <property type="component" value="Unassembled WGS sequence"/>
</dbReference>
<feature type="binding site" evidence="7">
    <location>
        <position position="261"/>
    </location>
    <ligand>
        <name>ATP</name>
        <dbReference type="ChEBI" id="CHEBI:30616"/>
    </ligand>
</feature>
<dbReference type="OrthoDB" id="4062651at2759"/>
<accession>A0A8S1H2G6</accession>
<feature type="compositionally biased region" description="Polar residues" evidence="9">
    <location>
        <begin position="502"/>
        <end position="517"/>
    </location>
</feature>
<dbReference type="SUPFAM" id="SSF56112">
    <property type="entry name" value="Protein kinase-like (PK-like)"/>
    <property type="match status" value="1"/>
</dbReference>
<feature type="region of interest" description="Disordered" evidence="9">
    <location>
        <begin position="107"/>
        <end position="152"/>
    </location>
</feature>
<keyword evidence="1 8" id="KW-0808">Transferase</keyword>
<dbReference type="InterPro" id="IPR000980">
    <property type="entry name" value="SH2"/>
</dbReference>
<reference evidence="11" key="1">
    <citation type="submission" date="2020-10" db="EMBL/GenBank/DDBJ databases">
        <authorList>
            <person name="Kikuchi T."/>
        </authorList>
    </citation>
    <scope>NUCLEOTIDE SEQUENCE</scope>
    <source>
        <strain evidence="11">NKZ352</strain>
    </source>
</reference>
<keyword evidence="12" id="KW-1185">Reference proteome</keyword>
<dbReference type="PROSITE" id="PS00107">
    <property type="entry name" value="PROTEIN_KINASE_ATP"/>
    <property type="match status" value="1"/>
</dbReference>
<feature type="domain" description="Protein kinase" evidence="10">
    <location>
        <begin position="225"/>
        <end position="485"/>
    </location>
</feature>
<evidence type="ECO:0000256" key="3">
    <source>
        <dbReference type="ARBA" id="ARBA00022777"/>
    </source>
</evidence>
<keyword evidence="2 7" id="KW-0547">Nucleotide-binding</keyword>
<evidence type="ECO:0000256" key="2">
    <source>
        <dbReference type="ARBA" id="ARBA00022741"/>
    </source>
</evidence>
<dbReference type="InterPro" id="IPR020635">
    <property type="entry name" value="Tyr_kinase_cat_dom"/>
</dbReference>
<comment type="catalytic activity">
    <reaction evidence="6 8">
        <text>L-tyrosyl-[protein] + ATP = O-phospho-L-tyrosyl-[protein] + ADP + H(+)</text>
        <dbReference type="Rhea" id="RHEA:10596"/>
        <dbReference type="Rhea" id="RHEA-COMP:10136"/>
        <dbReference type="Rhea" id="RHEA-COMP:20101"/>
        <dbReference type="ChEBI" id="CHEBI:15378"/>
        <dbReference type="ChEBI" id="CHEBI:30616"/>
        <dbReference type="ChEBI" id="CHEBI:46858"/>
        <dbReference type="ChEBI" id="CHEBI:61978"/>
        <dbReference type="ChEBI" id="CHEBI:456216"/>
        <dbReference type="EC" id="2.7.10.2"/>
    </reaction>
</comment>
<evidence type="ECO:0000259" key="10">
    <source>
        <dbReference type="PROSITE" id="PS50011"/>
    </source>
</evidence>
<dbReference type="InterPro" id="IPR011009">
    <property type="entry name" value="Kinase-like_dom_sf"/>
</dbReference>
<dbReference type="PROSITE" id="PS50011">
    <property type="entry name" value="PROTEIN_KINASE_DOM"/>
    <property type="match status" value="1"/>
</dbReference>
<comment type="similarity">
    <text evidence="8">Belongs to the protein kinase superfamily. Tyr protein kinase family.</text>
</comment>
<dbReference type="InterPro" id="IPR000719">
    <property type="entry name" value="Prot_kinase_dom"/>
</dbReference>
<keyword evidence="3 8" id="KW-0418">Kinase</keyword>
<dbReference type="InterPro" id="IPR001245">
    <property type="entry name" value="Ser-Thr/Tyr_kinase_cat_dom"/>
</dbReference>
<dbReference type="InterPro" id="IPR050198">
    <property type="entry name" value="Non-receptor_tyrosine_kinases"/>
</dbReference>
<feature type="compositionally biased region" description="Basic and acidic residues" evidence="9">
    <location>
        <begin position="107"/>
        <end position="129"/>
    </location>
</feature>
<dbReference type="GO" id="GO:0005524">
    <property type="term" value="F:ATP binding"/>
    <property type="evidence" value="ECO:0007669"/>
    <property type="project" value="UniProtKB-UniRule"/>
</dbReference>
<dbReference type="InterPro" id="IPR008266">
    <property type="entry name" value="Tyr_kinase_AS"/>
</dbReference>
<keyword evidence="5 8" id="KW-0829">Tyrosine-protein kinase</keyword>
<evidence type="ECO:0000256" key="5">
    <source>
        <dbReference type="ARBA" id="ARBA00023137"/>
    </source>
</evidence>
<dbReference type="InterPro" id="IPR017441">
    <property type="entry name" value="Protein_kinase_ATP_BS"/>
</dbReference>
<dbReference type="SMART" id="SM00252">
    <property type="entry name" value="SH2"/>
    <property type="match status" value="1"/>
</dbReference>
<dbReference type="InterPro" id="IPR036860">
    <property type="entry name" value="SH2_dom_sf"/>
</dbReference>
<sequence>MFIIKSMTAKRPPRPIPTASISKAEENVTVHEILVPIRKEAKREEVKVLSSADLARKLPFCHGFMPAFEAMQLLIRAGDFLIRLREVDNKIRIVLSVGLTSKQSYKLREMTEPEEEGPKRWKVTEKADQDENDDNDAATDLENRQGTGSCSETRAVPFSETIAVNIRHMQLIDDETGCSIDGETFFSNLNDLLAYYIFVATEDSRDFNLSNGINRQYGTFRSSEIKIVKILGNGAFGEVSLAEITHPAFKQDKAAVKTVKKGYPQQLCLEEKFLTEGRISIPLDHANVVRTLGWCYDNKPLQLLMELCPGGALSTYLMTKSDKASNLALTRLCLDAARGLDYLHEVGVLHRDVAARNCLLDAKGTLKVADFGLSVKAYYYEMTTSENLPTRYLSPECLTYFAFNAETDIYAYGHLVCEMFNKNQTPYTGMTGPQARKKILAGNVLNVHKRAPEALRAYVGDRVFAYHPIYRPPMHQIVKFLEELVSCLQKDNPAENGRVESTMETGNDETMQPSNVTEDVFELVEPSSAAQSPPIVVAE</sequence>